<sequence>MEPADTPEVAEPLAGREPLQAFLRRQPHHRIPLPPALDGARGRTPSGTVHLVNDAWLPVCGAGLNTWDPLRGLAPTEEPVSCRRCADVHLKEVHTGQLKLF</sequence>
<feature type="region of interest" description="Disordered" evidence="1">
    <location>
        <begin position="25"/>
        <end position="45"/>
    </location>
</feature>
<evidence type="ECO:0000313" key="2">
    <source>
        <dbReference type="EMBL" id="AXB44944.1"/>
    </source>
</evidence>
<evidence type="ECO:0000313" key="3">
    <source>
        <dbReference type="Proteomes" id="UP000250434"/>
    </source>
</evidence>
<dbReference type="KEGG" id="aab:A4R43_22630"/>
<accession>A0A344LA70</accession>
<reference evidence="2 3" key="1">
    <citation type="submission" date="2016-04" db="EMBL/GenBank/DDBJ databases">
        <title>Complete genome sequence and analysis of deep-sea sediment isolate, Amycolatopsis sp. WP1.</title>
        <authorList>
            <person name="Wang H."/>
            <person name="Chen S."/>
            <person name="Wu Q."/>
        </authorList>
    </citation>
    <scope>NUCLEOTIDE SEQUENCE [LARGE SCALE GENOMIC DNA]</scope>
    <source>
        <strain evidence="2 3">WP1</strain>
    </source>
</reference>
<dbReference type="OrthoDB" id="3690454at2"/>
<organism evidence="2 3">
    <name type="scientific">Amycolatopsis albispora</name>
    <dbReference type="NCBI Taxonomy" id="1804986"/>
    <lineage>
        <taxon>Bacteria</taxon>
        <taxon>Bacillati</taxon>
        <taxon>Actinomycetota</taxon>
        <taxon>Actinomycetes</taxon>
        <taxon>Pseudonocardiales</taxon>
        <taxon>Pseudonocardiaceae</taxon>
        <taxon>Amycolatopsis</taxon>
    </lineage>
</organism>
<dbReference type="EMBL" id="CP015163">
    <property type="protein sequence ID" value="AXB44944.1"/>
    <property type="molecule type" value="Genomic_DNA"/>
</dbReference>
<protein>
    <submittedName>
        <fullName evidence="2">Uncharacterized protein</fullName>
    </submittedName>
</protein>
<dbReference type="AlphaFoldDB" id="A0A344LA70"/>
<dbReference type="Proteomes" id="UP000250434">
    <property type="component" value="Chromosome"/>
</dbReference>
<proteinExistence type="predicted"/>
<keyword evidence="3" id="KW-1185">Reference proteome</keyword>
<evidence type="ECO:0000256" key="1">
    <source>
        <dbReference type="SAM" id="MobiDB-lite"/>
    </source>
</evidence>
<gene>
    <name evidence="2" type="ORF">A4R43_22630</name>
</gene>
<dbReference type="RefSeq" id="WP_113694206.1">
    <property type="nucleotide sequence ID" value="NZ_CP015163.1"/>
</dbReference>
<name>A0A344LA70_9PSEU</name>